<evidence type="ECO:0000259" key="2">
    <source>
        <dbReference type="Pfam" id="PF03372"/>
    </source>
</evidence>
<dbReference type="GO" id="GO:0004523">
    <property type="term" value="F:RNA-DNA hybrid ribonuclease activity"/>
    <property type="evidence" value="ECO:0007669"/>
    <property type="project" value="InterPro"/>
</dbReference>
<accession>A0AAD8WCV3</accession>
<dbReference type="SUPFAM" id="SSF56219">
    <property type="entry name" value="DNase I-like"/>
    <property type="match status" value="1"/>
</dbReference>
<dbReference type="Pfam" id="PF13456">
    <property type="entry name" value="RVT_3"/>
    <property type="match status" value="1"/>
</dbReference>
<evidence type="ECO:0000256" key="1">
    <source>
        <dbReference type="SAM" id="MobiDB-lite"/>
    </source>
</evidence>
<dbReference type="Gene3D" id="3.60.10.10">
    <property type="entry name" value="Endonuclease/exonuclease/phosphatase"/>
    <property type="match status" value="1"/>
</dbReference>
<protein>
    <recommendedName>
        <fullName evidence="7">RNase H type-1 domain-containing protein</fullName>
    </recommendedName>
</protein>
<gene>
    <name evidence="5" type="ORF">QYE76_069363</name>
</gene>
<dbReference type="InterPro" id="IPR025558">
    <property type="entry name" value="DUF4283"/>
</dbReference>
<proteinExistence type="predicted"/>
<evidence type="ECO:0008006" key="7">
    <source>
        <dbReference type="Google" id="ProtNLM"/>
    </source>
</evidence>
<feature type="region of interest" description="Disordered" evidence="1">
    <location>
        <begin position="266"/>
        <end position="295"/>
    </location>
</feature>
<dbReference type="Pfam" id="PF03372">
    <property type="entry name" value="Exo_endo_phos"/>
    <property type="match status" value="1"/>
</dbReference>
<dbReference type="SUPFAM" id="SSF53098">
    <property type="entry name" value="Ribonuclease H-like"/>
    <property type="match status" value="1"/>
</dbReference>
<feature type="region of interest" description="Disordered" evidence="1">
    <location>
        <begin position="1"/>
        <end position="29"/>
    </location>
</feature>
<organism evidence="5 6">
    <name type="scientific">Lolium multiflorum</name>
    <name type="common">Italian ryegrass</name>
    <name type="synonym">Lolium perenne subsp. multiflorum</name>
    <dbReference type="NCBI Taxonomy" id="4521"/>
    <lineage>
        <taxon>Eukaryota</taxon>
        <taxon>Viridiplantae</taxon>
        <taxon>Streptophyta</taxon>
        <taxon>Embryophyta</taxon>
        <taxon>Tracheophyta</taxon>
        <taxon>Spermatophyta</taxon>
        <taxon>Magnoliopsida</taxon>
        <taxon>Liliopsida</taxon>
        <taxon>Poales</taxon>
        <taxon>Poaceae</taxon>
        <taxon>BOP clade</taxon>
        <taxon>Pooideae</taxon>
        <taxon>Poodae</taxon>
        <taxon>Poeae</taxon>
        <taxon>Poeae Chloroplast Group 2 (Poeae type)</taxon>
        <taxon>Loliodinae</taxon>
        <taxon>Loliinae</taxon>
        <taxon>Lolium</taxon>
    </lineage>
</organism>
<evidence type="ECO:0000259" key="4">
    <source>
        <dbReference type="Pfam" id="PF14111"/>
    </source>
</evidence>
<dbReference type="PANTHER" id="PTHR47723:SF19">
    <property type="entry name" value="POLYNUCLEOTIDYL TRANSFERASE, RIBONUCLEASE H-LIKE SUPERFAMILY PROTEIN"/>
    <property type="match status" value="1"/>
</dbReference>
<dbReference type="InterPro" id="IPR053151">
    <property type="entry name" value="RNase_H-like"/>
</dbReference>
<dbReference type="InterPro" id="IPR002156">
    <property type="entry name" value="RNaseH_domain"/>
</dbReference>
<dbReference type="GO" id="GO:0003676">
    <property type="term" value="F:nucleic acid binding"/>
    <property type="evidence" value="ECO:0007669"/>
    <property type="project" value="InterPro"/>
</dbReference>
<feature type="region of interest" description="Disordered" evidence="1">
    <location>
        <begin position="354"/>
        <end position="387"/>
    </location>
</feature>
<reference evidence="5" key="1">
    <citation type="submission" date="2023-07" db="EMBL/GenBank/DDBJ databases">
        <title>A chromosome-level genome assembly of Lolium multiflorum.</title>
        <authorList>
            <person name="Chen Y."/>
            <person name="Copetti D."/>
            <person name="Kolliker R."/>
            <person name="Studer B."/>
        </authorList>
    </citation>
    <scope>NUCLEOTIDE SEQUENCE</scope>
    <source>
        <strain evidence="5">02402/16</strain>
        <tissue evidence="5">Leaf</tissue>
    </source>
</reference>
<dbReference type="InterPro" id="IPR005135">
    <property type="entry name" value="Endo/exonuclease/phosphatase"/>
</dbReference>
<dbReference type="Proteomes" id="UP001231189">
    <property type="component" value="Unassembled WGS sequence"/>
</dbReference>
<name>A0AAD8WCV3_LOLMU</name>
<evidence type="ECO:0000313" key="6">
    <source>
        <dbReference type="Proteomes" id="UP001231189"/>
    </source>
</evidence>
<sequence>MAARSRSGPLGGSSSRTPSRSPAKRGGDDLAAGLSARLGDLLLTEKEATGLVIGGMSSSETPRPRWAAVGKVCASRKLVIGALERAMDRAWGLHRPAQFRDIGNNRFVVRFSSEGVWKHAMNNGPWQFDFAAVLLKNYAGSVRPSDMIFDTMDIWIRVPDLPMDMMNKLYGKLIGNWVGKYISVDVDQDGIAWGKDLRIRVEIRVDQPLPRGVSMKEREDDVEGTWFDIKYERIPHFCFECGCIVHPEDDCAVEKSDIKQWGEWLRASPRKPQKQPAPARPSNSPGSFCNYSTGSESRGWGGVSIRDIPPRRNLMREETFSSSSRTGGYETSYDKVVAASLDNQEANMTDRDLRGKEVGARGSSKGRRRRTKQLGVPEARHPIGGPCGAGPPGPMNLLCLNCRGLGLDAAVGELRDLVRSYNPVVVFLSETKKRAKAMERLRWSLGFKHGVAVDCVGRSGGLALWWKEEVDVSVRPWCLSYIDAKISVGGSAQADQVLQLINPVISADMNSKLTGAFADKEIEEALFQMGPTKAPGPDGFSALLRQAQAERRIEGVGFGRDSPTITHLLFADDSIVFLEASTSNLAALRIKSAYHLNRQIQELRQGRPGSSGSCEEHRGWLALWGAEVPGKAKIHTWRLIKNGLAVGEELSRRHIKYGVNCVNWLARNEAREDVKIEDPQSIARRSIHLVDEWANSRTVSVSEAHRGTEAWLPPDAGWLKANADGAFLKDSETGGCGVVFRDHHGEFLMGACRFLRSVSDPERAELLACKLALELARDRRVEKICLESDCLAAITKLRSNDMDRSIHGPLVEEIKDLLKSFGEFSVCHSRRSSNGVAHCLAQVGCMNKICNTWMDHPPGLIVNLLAQEGAG</sequence>
<dbReference type="InterPro" id="IPR012337">
    <property type="entry name" value="RNaseH-like_sf"/>
</dbReference>
<dbReference type="InterPro" id="IPR044730">
    <property type="entry name" value="RNase_H-like_dom_plant"/>
</dbReference>
<evidence type="ECO:0000259" key="3">
    <source>
        <dbReference type="Pfam" id="PF13456"/>
    </source>
</evidence>
<dbReference type="InterPro" id="IPR036691">
    <property type="entry name" value="Endo/exonu/phosph_ase_sf"/>
</dbReference>
<feature type="compositionally biased region" description="Low complexity" evidence="1">
    <location>
        <begin position="1"/>
        <end position="21"/>
    </location>
</feature>
<dbReference type="EMBL" id="JAUUTY010000004">
    <property type="protein sequence ID" value="KAK1651558.1"/>
    <property type="molecule type" value="Genomic_DNA"/>
</dbReference>
<evidence type="ECO:0000313" key="5">
    <source>
        <dbReference type="EMBL" id="KAK1651558.1"/>
    </source>
</evidence>
<keyword evidence="6" id="KW-1185">Reference proteome</keyword>
<feature type="compositionally biased region" description="Polar residues" evidence="1">
    <location>
        <begin position="281"/>
        <end position="295"/>
    </location>
</feature>
<feature type="domain" description="RNase H type-1" evidence="3">
    <location>
        <begin position="722"/>
        <end position="842"/>
    </location>
</feature>
<dbReference type="AlphaFoldDB" id="A0AAD8WCV3"/>
<feature type="domain" description="DUF4283" evidence="4">
    <location>
        <begin position="66"/>
        <end position="139"/>
    </location>
</feature>
<comment type="caution">
    <text evidence="5">The sequence shown here is derived from an EMBL/GenBank/DDBJ whole genome shotgun (WGS) entry which is preliminary data.</text>
</comment>
<dbReference type="CDD" id="cd06222">
    <property type="entry name" value="RNase_H_like"/>
    <property type="match status" value="1"/>
</dbReference>
<feature type="domain" description="Endonuclease/exonuclease/phosphatase" evidence="2">
    <location>
        <begin position="398"/>
        <end position="486"/>
    </location>
</feature>
<dbReference type="PANTHER" id="PTHR47723">
    <property type="entry name" value="OS05G0353850 PROTEIN"/>
    <property type="match status" value="1"/>
</dbReference>
<dbReference type="Pfam" id="PF14111">
    <property type="entry name" value="DUF4283"/>
    <property type="match status" value="1"/>
</dbReference>
<dbReference type="InterPro" id="IPR036397">
    <property type="entry name" value="RNaseH_sf"/>
</dbReference>
<dbReference type="Gene3D" id="3.30.420.10">
    <property type="entry name" value="Ribonuclease H-like superfamily/Ribonuclease H"/>
    <property type="match status" value="1"/>
</dbReference>